<feature type="non-terminal residue" evidence="3">
    <location>
        <position position="1"/>
    </location>
</feature>
<dbReference type="AlphaFoldDB" id="A0A1B6L625"/>
<dbReference type="PANTHER" id="PTHR33939:SF1">
    <property type="entry name" value="DUF4371 DOMAIN-CONTAINING PROTEIN"/>
    <property type="match status" value="1"/>
</dbReference>
<dbReference type="GO" id="GO:0003676">
    <property type="term" value="F:nucleic acid binding"/>
    <property type="evidence" value="ECO:0007669"/>
    <property type="project" value="InterPro"/>
</dbReference>
<feature type="domain" description="Tc1-like transposase DDE" evidence="2">
    <location>
        <begin position="51"/>
        <end position="95"/>
    </location>
</feature>
<dbReference type="InterPro" id="IPR036397">
    <property type="entry name" value="RNaseH_sf"/>
</dbReference>
<dbReference type="InterPro" id="IPR038717">
    <property type="entry name" value="Tc1-like_DDE_dom"/>
</dbReference>
<organism evidence="3">
    <name type="scientific">Graphocephala atropunctata</name>
    <dbReference type="NCBI Taxonomy" id="36148"/>
    <lineage>
        <taxon>Eukaryota</taxon>
        <taxon>Metazoa</taxon>
        <taxon>Ecdysozoa</taxon>
        <taxon>Arthropoda</taxon>
        <taxon>Hexapoda</taxon>
        <taxon>Insecta</taxon>
        <taxon>Pterygota</taxon>
        <taxon>Neoptera</taxon>
        <taxon>Paraneoptera</taxon>
        <taxon>Hemiptera</taxon>
        <taxon>Auchenorrhyncha</taxon>
        <taxon>Membracoidea</taxon>
        <taxon>Cicadellidae</taxon>
        <taxon>Cicadellinae</taxon>
        <taxon>Cicadellini</taxon>
        <taxon>Graphocephala</taxon>
    </lineage>
</organism>
<dbReference type="Pfam" id="PF13358">
    <property type="entry name" value="DDE_3"/>
    <property type="match status" value="1"/>
</dbReference>
<sequence length="182" mass="20856">ASYHNVEVDKTPTSNSKKGDMQAWLLEKGIPFTYNMLKVELYEIIKIHKPAFKRYVIDDMLGEHGHVVLRLPPYHPELNSIELIWAEVKNWVGAQNVSFKIDEVANLTRQKFESITPEFWKKVCEHTKKVETEFMGNQGHIEDAVESFVIDLGAESSEEDSLDSEYDNISEGNLSGVEELEN</sequence>
<dbReference type="Gene3D" id="3.30.420.10">
    <property type="entry name" value="Ribonuclease H-like superfamily/Ribonuclease H"/>
    <property type="match status" value="1"/>
</dbReference>
<proteinExistence type="predicted"/>
<feature type="region of interest" description="Disordered" evidence="1">
    <location>
        <begin position="155"/>
        <end position="182"/>
    </location>
</feature>
<protein>
    <recommendedName>
        <fullName evidence="2">Tc1-like transposase DDE domain-containing protein</fullName>
    </recommendedName>
</protein>
<name>A0A1B6L625_9HEMI</name>
<evidence type="ECO:0000256" key="1">
    <source>
        <dbReference type="SAM" id="MobiDB-lite"/>
    </source>
</evidence>
<dbReference type="PANTHER" id="PTHR33939">
    <property type="entry name" value="PROTEIN CBG22215"/>
    <property type="match status" value="1"/>
</dbReference>
<accession>A0A1B6L625</accession>
<gene>
    <name evidence="3" type="ORF">g.2751</name>
</gene>
<evidence type="ECO:0000259" key="2">
    <source>
        <dbReference type="Pfam" id="PF13358"/>
    </source>
</evidence>
<evidence type="ECO:0000313" key="3">
    <source>
        <dbReference type="EMBL" id="JAT19172.1"/>
    </source>
</evidence>
<dbReference type="EMBL" id="GEBQ01020805">
    <property type="protein sequence ID" value="JAT19172.1"/>
    <property type="molecule type" value="Transcribed_RNA"/>
</dbReference>
<reference evidence="3" key="1">
    <citation type="submission" date="2015-11" db="EMBL/GenBank/DDBJ databases">
        <title>De novo transcriptome assembly of four potential Pierce s Disease insect vectors from Arizona vineyards.</title>
        <authorList>
            <person name="Tassone E.E."/>
        </authorList>
    </citation>
    <scope>NUCLEOTIDE SEQUENCE</scope>
</reference>
<feature type="compositionally biased region" description="Acidic residues" evidence="1">
    <location>
        <begin position="156"/>
        <end position="168"/>
    </location>
</feature>